<feature type="transmembrane region" description="Helical" evidence="1">
    <location>
        <begin position="409"/>
        <end position="430"/>
    </location>
</feature>
<accession>A0ABQ4QQ37</accession>
<comment type="caution">
    <text evidence="2">The sequence shown here is derived from an EMBL/GenBank/DDBJ whole genome shotgun (WGS) entry which is preliminary data.</text>
</comment>
<dbReference type="PANTHER" id="PTHR32309">
    <property type="entry name" value="TYROSINE-PROTEIN KINASE"/>
    <property type="match status" value="1"/>
</dbReference>
<dbReference type="EMBL" id="BPQH01000001">
    <property type="protein sequence ID" value="GJD47408.1"/>
    <property type="molecule type" value="Genomic_DNA"/>
</dbReference>
<evidence type="ECO:0000256" key="1">
    <source>
        <dbReference type="SAM" id="Phobius"/>
    </source>
</evidence>
<dbReference type="Proteomes" id="UP001055167">
    <property type="component" value="Unassembled WGS sequence"/>
</dbReference>
<evidence type="ECO:0008006" key="4">
    <source>
        <dbReference type="Google" id="ProtNLM"/>
    </source>
</evidence>
<keyword evidence="1" id="KW-0812">Transmembrane</keyword>
<dbReference type="PANTHER" id="PTHR32309:SF13">
    <property type="entry name" value="FERRIC ENTEROBACTIN TRANSPORT PROTEIN FEPE"/>
    <property type="match status" value="1"/>
</dbReference>
<evidence type="ECO:0000313" key="2">
    <source>
        <dbReference type="EMBL" id="GJD47408.1"/>
    </source>
</evidence>
<reference evidence="2" key="1">
    <citation type="journal article" date="2021" name="Front. Microbiol.">
        <title>Comprehensive Comparative Genomics and Phenotyping of Methylobacterium Species.</title>
        <authorList>
            <person name="Alessa O."/>
            <person name="Ogura Y."/>
            <person name="Fujitani Y."/>
            <person name="Takami H."/>
            <person name="Hayashi T."/>
            <person name="Sahin N."/>
            <person name="Tani A."/>
        </authorList>
    </citation>
    <scope>NUCLEOTIDE SEQUENCE</scope>
    <source>
        <strain evidence="2">KCTC 52305</strain>
    </source>
</reference>
<keyword evidence="1" id="KW-0472">Membrane</keyword>
<reference evidence="2" key="2">
    <citation type="submission" date="2021-08" db="EMBL/GenBank/DDBJ databases">
        <authorList>
            <person name="Tani A."/>
            <person name="Ola A."/>
            <person name="Ogura Y."/>
            <person name="Katsura K."/>
            <person name="Hayashi T."/>
        </authorList>
    </citation>
    <scope>NUCLEOTIDE SEQUENCE</scope>
    <source>
        <strain evidence="2">KCTC 52305</strain>
    </source>
</reference>
<sequence>MDADEVKRRDRLGSVIAFARRSVPDLRRNAETIEPVGAPRGLRSRLPAVLNPLRWTRVPLLPADGAQPSLARKLVRSFGLYVLLPTAVVGFYLFAIAADQYVVEARFAVRGEVEPMGNVAIGEFASMIQKNNSQDSYIVADYIRSQPMLESAEKALGVRRLFTRDEADFWTRYPGDQPIEELLKYWRKHVQAHIDLVSGVITLTVQAFTPDDALAIGQHVVERSEALINVISARAQQDMVKHSLEEVAKSEERLRRAHIALKEFRNRWGIIDPGKSAEATFQTLLALRKDKIKAENDLQVLRGSTLDEKSRSIQTIVASLAAVNQQIKLLQDSLTSDGVAVGGRNAAEAILEYEGLQVERMIAERLNESVTMLLDRARVAANKQHVYLATFVPPSRPELSLVPRRGQNLFVAFFAFLVLWSCTSLLVAGVRDHNL</sequence>
<organism evidence="2 3">
    <name type="scientific">Methylobacterium crusticola</name>
    <dbReference type="NCBI Taxonomy" id="1697972"/>
    <lineage>
        <taxon>Bacteria</taxon>
        <taxon>Pseudomonadati</taxon>
        <taxon>Pseudomonadota</taxon>
        <taxon>Alphaproteobacteria</taxon>
        <taxon>Hyphomicrobiales</taxon>
        <taxon>Methylobacteriaceae</taxon>
        <taxon>Methylobacterium</taxon>
    </lineage>
</organism>
<protein>
    <recommendedName>
        <fullName evidence="4">Capsule biosynthesis protein</fullName>
    </recommendedName>
</protein>
<evidence type="ECO:0000313" key="3">
    <source>
        <dbReference type="Proteomes" id="UP001055167"/>
    </source>
</evidence>
<keyword evidence="3" id="KW-1185">Reference proteome</keyword>
<keyword evidence="1" id="KW-1133">Transmembrane helix</keyword>
<feature type="transmembrane region" description="Helical" evidence="1">
    <location>
        <begin position="78"/>
        <end position="98"/>
    </location>
</feature>
<name>A0ABQ4QQ37_9HYPH</name>
<dbReference type="RefSeq" id="WP_128563861.1">
    <property type="nucleotide sequence ID" value="NZ_BPQH01000001.1"/>
</dbReference>
<dbReference type="InterPro" id="IPR050445">
    <property type="entry name" value="Bact_polysacc_biosynth/exp"/>
</dbReference>
<proteinExistence type="predicted"/>
<gene>
    <name evidence="2" type="ORF">OPKNFCMD_0115</name>
</gene>